<feature type="region of interest" description="Disordered" evidence="6">
    <location>
        <begin position="549"/>
        <end position="578"/>
    </location>
</feature>
<dbReference type="Pfam" id="PF08598">
    <property type="entry name" value="Sds3"/>
    <property type="match status" value="1"/>
</dbReference>
<evidence type="ECO:0008006" key="9">
    <source>
        <dbReference type="Google" id="ProtNLM"/>
    </source>
</evidence>
<feature type="region of interest" description="Disordered" evidence="6">
    <location>
        <begin position="437"/>
        <end position="467"/>
    </location>
</feature>
<evidence type="ECO:0000313" key="8">
    <source>
        <dbReference type="Proteomes" id="UP000192596"/>
    </source>
</evidence>
<organism evidence="7 8">
    <name type="scientific">Cryoendolithus antarcticus</name>
    <dbReference type="NCBI Taxonomy" id="1507870"/>
    <lineage>
        <taxon>Eukaryota</taxon>
        <taxon>Fungi</taxon>
        <taxon>Dikarya</taxon>
        <taxon>Ascomycota</taxon>
        <taxon>Pezizomycotina</taxon>
        <taxon>Dothideomycetes</taxon>
        <taxon>Dothideomycetidae</taxon>
        <taxon>Cladosporiales</taxon>
        <taxon>Cladosporiaceae</taxon>
        <taxon>Cryoendolithus</taxon>
    </lineage>
</organism>
<proteinExistence type="predicted"/>
<comment type="caution">
    <text evidence="7">The sequence shown here is derived from an EMBL/GenBank/DDBJ whole genome shotgun (WGS) entry which is preliminary data.</text>
</comment>
<evidence type="ECO:0000256" key="5">
    <source>
        <dbReference type="ARBA" id="ARBA00023242"/>
    </source>
</evidence>
<feature type="region of interest" description="Disordered" evidence="6">
    <location>
        <begin position="198"/>
        <end position="275"/>
    </location>
</feature>
<keyword evidence="3" id="KW-0805">Transcription regulation</keyword>
<dbReference type="SMART" id="SM01401">
    <property type="entry name" value="Sds3"/>
    <property type="match status" value="1"/>
</dbReference>
<evidence type="ECO:0000256" key="3">
    <source>
        <dbReference type="ARBA" id="ARBA00023015"/>
    </source>
</evidence>
<evidence type="ECO:0000313" key="7">
    <source>
        <dbReference type="EMBL" id="OQO06529.1"/>
    </source>
</evidence>
<dbReference type="STRING" id="1507870.A0A1V8T5E5"/>
<dbReference type="EMBL" id="NAJO01000016">
    <property type="protein sequence ID" value="OQO06529.1"/>
    <property type="molecule type" value="Genomic_DNA"/>
</dbReference>
<name>A0A1V8T5E5_9PEZI</name>
<keyword evidence="4" id="KW-0804">Transcription</keyword>
<dbReference type="GO" id="GO:0010468">
    <property type="term" value="P:regulation of gene expression"/>
    <property type="evidence" value="ECO:0007669"/>
    <property type="project" value="UniProtKB-ARBA"/>
</dbReference>
<feature type="region of interest" description="Disordered" evidence="6">
    <location>
        <begin position="315"/>
        <end position="334"/>
    </location>
</feature>
<dbReference type="OrthoDB" id="70376at2759"/>
<dbReference type="PANTHER" id="PTHR21964">
    <property type="entry name" value="BREAST CANCER METASTASIS-SUPPRESSOR 1"/>
    <property type="match status" value="1"/>
</dbReference>
<gene>
    <name evidence="7" type="ORF">B0A48_08312</name>
</gene>
<sequence length="578" mass="61990">MAIPQAGMSSRALHSPSPPHQSKRDVRRSRMAERLAAMSANFAANTQQHYRAQLNAVQVDMNLILRADPYAGLPLDDEVRGLVEDMGGLGAGIGGDAEKDYWALAGKKYSAFARGVNDTLEEKDAELTALHSSYESSIAEVERLTAQRLHQAEEEHEALTNTIRQRLITTITKRRTNLLRDKEQLDIADSSALLLHPSQFSLNNPGSPGFHNGQNRKTRHLRHHRAASPNVANEDGQGNGKRRRKNGEEDGNESPAPNIRPPPDNLGGGRSPFKDAREKNTYIQFEAPAYSLERLFTEKELAMATDTAKLATHRYFHHPPPAQPESAQPTTLPSEVGSLAAGLDAAEDHPGTPTAAVEMERTTSSVLTRGTLRANPLAALSDLATAAAAAQGPSSRDNPFAPVIPNYHAVTRSEKTGAPPPLAINSMDAESDFELMRRGPSDPADEFADQGSDTEMHDQPPRRPGSAAEMRRTLLLQALSSTPTAGPPLRIPNLETGPARIGKGVDRLATTGFAPLASVLEQRGRMTQIGAGLAVNGMSRLAGEGMSRTTSAQGSEMGGAANGGFGGEVRRGAFAGRR</sequence>
<evidence type="ECO:0000256" key="6">
    <source>
        <dbReference type="SAM" id="MobiDB-lite"/>
    </source>
</evidence>
<evidence type="ECO:0000256" key="1">
    <source>
        <dbReference type="ARBA" id="ARBA00004123"/>
    </source>
</evidence>
<keyword evidence="8" id="KW-1185">Reference proteome</keyword>
<accession>A0A1V8T5E5</accession>
<dbReference type="InParanoid" id="A0A1V8T5E5"/>
<feature type="region of interest" description="Disordered" evidence="6">
    <location>
        <begin position="1"/>
        <end position="29"/>
    </location>
</feature>
<dbReference type="Proteomes" id="UP000192596">
    <property type="component" value="Unassembled WGS sequence"/>
</dbReference>
<feature type="region of interest" description="Disordered" evidence="6">
    <location>
        <begin position="346"/>
        <end position="370"/>
    </location>
</feature>
<reference evidence="8" key="1">
    <citation type="submission" date="2017-03" db="EMBL/GenBank/DDBJ databases">
        <title>Genomes of endolithic fungi from Antarctica.</title>
        <authorList>
            <person name="Coleine C."/>
            <person name="Masonjones S."/>
            <person name="Stajich J.E."/>
        </authorList>
    </citation>
    <scope>NUCLEOTIDE SEQUENCE [LARGE SCALE GENOMIC DNA]</scope>
    <source>
        <strain evidence="8">CCFEE 5527</strain>
    </source>
</reference>
<evidence type="ECO:0000256" key="2">
    <source>
        <dbReference type="ARBA" id="ARBA00022491"/>
    </source>
</evidence>
<feature type="compositionally biased region" description="Gly residues" evidence="6">
    <location>
        <begin position="556"/>
        <end position="567"/>
    </location>
</feature>
<dbReference type="AlphaFoldDB" id="A0A1V8T5E5"/>
<dbReference type="GO" id="GO:0005654">
    <property type="term" value="C:nucleoplasm"/>
    <property type="evidence" value="ECO:0007669"/>
    <property type="project" value="UniProtKB-ARBA"/>
</dbReference>
<dbReference type="InterPro" id="IPR013907">
    <property type="entry name" value="Sds3"/>
</dbReference>
<evidence type="ECO:0000256" key="4">
    <source>
        <dbReference type="ARBA" id="ARBA00023163"/>
    </source>
</evidence>
<keyword evidence="2" id="KW-0678">Repressor</keyword>
<keyword evidence="5" id="KW-0539">Nucleus</keyword>
<protein>
    <recommendedName>
        <fullName evidence="9">Deacetylase complex subunit Sds3</fullName>
    </recommendedName>
</protein>
<feature type="compositionally biased region" description="Basic residues" evidence="6">
    <location>
        <begin position="214"/>
        <end position="226"/>
    </location>
</feature>
<comment type="subcellular location">
    <subcellularLocation>
        <location evidence="1">Nucleus</location>
    </subcellularLocation>
</comment>